<reference evidence="2 3" key="1">
    <citation type="journal article" date="2018" name="Biotechnol. Biofuels">
        <title>Integrative visual omics of the white-rot fungus Polyporus brumalis exposes the biotechnological potential of its oxidative enzymes for delignifying raw plant biomass.</title>
        <authorList>
            <person name="Miyauchi S."/>
            <person name="Rancon A."/>
            <person name="Drula E."/>
            <person name="Hage H."/>
            <person name="Chaduli D."/>
            <person name="Favel A."/>
            <person name="Grisel S."/>
            <person name="Henrissat B."/>
            <person name="Herpoel-Gimbert I."/>
            <person name="Ruiz-Duenas F.J."/>
            <person name="Chevret D."/>
            <person name="Hainaut M."/>
            <person name="Lin J."/>
            <person name="Wang M."/>
            <person name="Pangilinan J."/>
            <person name="Lipzen A."/>
            <person name="Lesage-Meessen L."/>
            <person name="Navarro D."/>
            <person name="Riley R."/>
            <person name="Grigoriev I.V."/>
            <person name="Zhou S."/>
            <person name="Raouche S."/>
            <person name="Rosso M.N."/>
        </authorList>
    </citation>
    <scope>NUCLEOTIDE SEQUENCE [LARGE SCALE GENOMIC DNA]</scope>
    <source>
        <strain evidence="2 3">BRFM 1820</strain>
    </source>
</reference>
<evidence type="ECO:0000313" key="3">
    <source>
        <dbReference type="Proteomes" id="UP000256964"/>
    </source>
</evidence>
<organism evidence="2 3">
    <name type="scientific">Lentinus brumalis</name>
    <dbReference type="NCBI Taxonomy" id="2498619"/>
    <lineage>
        <taxon>Eukaryota</taxon>
        <taxon>Fungi</taxon>
        <taxon>Dikarya</taxon>
        <taxon>Basidiomycota</taxon>
        <taxon>Agaricomycotina</taxon>
        <taxon>Agaricomycetes</taxon>
        <taxon>Polyporales</taxon>
        <taxon>Polyporaceae</taxon>
        <taxon>Lentinus</taxon>
    </lineage>
</organism>
<evidence type="ECO:0000313" key="2">
    <source>
        <dbReference type="EMBL" id="RDX43493.1"/>
    </source>
</evidence>
<proteinExistence type="predicted"/>
<sequence length="187" mass="20431">MCWCAALRTSWRMTSAEKTHLSGCAACSVYVCARFDDRSHRNLTVLYGGRSNVEPAAAAVIIVTIPLCSGVSSLSLTPYYPPLIELSGLSPRPSCPLHFTSTLTVSHACTRYSCPSRYIHPVPVLPHDIVRNSRTVTVTVTVINLTSRRRVPRARTYLVVSVYCSAFVCHCIPVSIANALRRSSSSS</sequence>
<name>A0A371CT77_9APHY</name>
<dbReference type="EMBL" id="KZ857464">
    <property type="protein sequence ID" value="RDX43493.1"/>
    <property type="molecule type" value="Genomic_DNA"/>
</dbReference>
<keyword evidence="1" id="KW-1133">Transmembrane helix</keyword>
<accession>A0A371CT77</accession>
<dbReference type="Proteomes" id="UP000256964">
    <property type="component" value="Unassembled WGS sequence"/>
</dbReference>
<evidence type="ECO:0000256" key="1">
    <source>
        <dbReference type="SAM" id="Phobius"/>
    </source>
</evidence>
<protein>
    <submittedName>
        <fullName evidence="2">Uncharacterized protein</fullName>
    </submittedName>
</protein>
<dbReference type="AlphaFoldDB" id="A0A371CT77"/>
<keyword evidence="3" id="KW-1185">Reference proteome</keyword>
<gene>
    <name evidence="2" type="ORF">OH76DRAFT_1201079</name>
</gene>
<keyword evidence="1" id="KW-0812">Transmembrane</keyword>
<feature type="transmembrane region" description="Helical" evidence="1">
    <location>
        <begin position="157"/>
        <end position="180"/>
    </location>
</feature>
<keyword evidence="1" id="KW-0472">Membrane</keyword>